<dbReference type="AlphaFoldDB" id="A0A1J5PQ06"/>
<proteinExistence type="predicted"/>
<name>A0A1J5PQ06_9ZZZZ</name>
<comment type="caution">
    <text evidence="1">The sequence shown here is derived from an EMBL/GenBank/DDBJ whole genome shotgun (WGS) entry which is preliminary data.</text>
</comment>
<accession>A0A1J5PQ06</accession>
<dbReference type="EMBL" id="MLJW01004602">
    <property type="protein sequence ID" value="OIQ69660.1"/>
    <property type="molecule type" value="Genomic_DNA"/>
</dbReference>
<protein>
    <submittedName>
        <fullName evidence="1">Uncharacterized protein</fullName>
    </submittedName>
</protein>
<gene>
    <name evidence="1" type="ORF">GALL_487380</name>
</gene>
<reference evidence="1" key="1">
    <citation type="submission" date="2016-10" db="EMBL/GenBank/DDBJ databases">
        <title>Sequence of Gallionella enrichment culture.</title>
        <authorList>
            <person name="Poehlein A."/>
            <person name="Muehling M."/>
            <person name="Daniel R."/>
        </authorList>
    </citation>
    <scope>NUCLEOTIDE SEQUENCE</scope>
</reference>
<evidence type="ECO:0000313" key="1">
    <source>
        <dbReference type="EMBL" id="OIQ69660.1"/>
    </source>
</evidence>
<sequence length="187" mass="21280">MLGLLVVEPVLPPPVIAVLPLLPRTRKPVRPLPARNLAKHRAALLQMLVQRRASHPARGFHLPVGVVVGIKQPQRFSHPLLQIAPVALERLRAANIDLPQVKRRLAIIDPLRQGHARAARRHDPDRVIPRRDPIPFQLRRLAQIIAIIGGKAFRPVKEGMNPRRLEHRHPPHRRLKDRLEMVEILGQ</sequence>
<organism evidence="1">
    <name type="scientific">mine drainage metagenome</name>
    <dbReference type="NCBI Taxonomy" id="410659"/>
    <lineage>
        <taxon>unclassified sequences</taxon>
        <taxon>metagenomes</taxon>
        <taxon>ecological metagenomes</taxon>
    </lineage>
</organism>